<dbReference type="PANTHER" id="PTHR36287:SF1">
    <property type="entry name" value="PROLINE-RICH PROTEIN 13"/>
    <property type="match status" value="1"/>
</dbReference>
<sequence length="120" mass="12581">PGPYPHPINGGYPGGCNPSHLLPANPAFPPDPFPTPPGAHQGNPGFPPCRPCHPIPQPGYPGCQSSDPYPSPHPPPGPGMCPVNSLVPGIGGSGIVIDQKVHEKMKKTLKKKQKHHKHGK</sequence>
<name>A0A5N3XGC8_MUNRE</name>
<proteinExistence type="predicted"/>
<protein>
    <recommendedName>
        <fullName evidence="4">Proline-rich protein 13</fullName>
    </recommendedName>
</protein>
<accession>A0A5N3XGC8</accession>
<evidence type="ECO:0000313" key="2">
    <source>
        <dbReference type="EMBL" id="KAB0372702.1"/>
    </source>
</evidence>
<evidence type="ECO:0000256" key="1">
    <source>
        <dbReference type="SAM" id="MobiDB-lite"/>
    </source>
</evidence>
<gene>
    <name evidence="2" type="ORF">FD755_015455</name>
</gene>
<feature type="region of interest" description="Disordered" evidence="1">
    <location>
        <begin position="1"/>
        <end position="84"/>
    </location>
</feature>
<comment type="caution">
    <text evidence="2">The sequence shown here is derived from an EMBL/GenBank/DDBJ whole genome shotgun (WGS) entry which is preliminary data.</text>
</comment>
<reference evidence="2 3" key="1">
    <citation type="submission" date="2019-06" db="EMBL/GenBank/DDBJ databases">
        <title>Discovery of a novel chromosome fission-fusion reversal in muntjac.</title>
        <authorList>
            <person name="Mudd A.B."/>
            <person name="Bredeson J.V."/>
            <person name="Baum R."/>
            <person name="Hockemeyer D."/>
            <person name="Rokhsar D.S."/>
        </authorList>
    </citation>
    <scope>NUCLEOTIDE SEQUENCE [LARGE SCALE GENOMIC DNA]</scope>
    <source>
        <strain evidence="2">UCam_UCB_Mr</strain>
        <tissue evidence="2">Fibroblast cell line</tissue>
    </source>
</reference>
<dbReference type="Proteomes" id="UP000326062">
    <property type="component" value="Chromosome 9"/>
</dbReference>
<feature type="compositionally biased region" description="Pro residues" evidence="1">
    <location>
        <begin position="45"/>
        <end position="59"/>
    </location>
</feature>
<organism evidence="2 3">
    <name type="scientific">Muntiacus reevesi</name>
    <name type="common">Reeves' muntjac</name>
    <name type="synonym">Cervus reevesi</name>
    <dbReference type="NCBI Taxonomy" id="9886"/>
    <lineage>
        <taxon>Eukaryota</taxon>
        <taxon>Metazoa</taxon>
        <taxon>Chordata</taxon>
        <taxon>Craniata</taxon>
        <taxon>Vertebrata</taxon>
        <taxon>Euteleostomi</taxon>
        <taxon>Mammalia</taxon>
        <taxon>Eutheria</taxon>
        <taxon>Laurasiatheria</taxon>
        <taxon>Artiodactyla</taxon>
        <taxon>Ruminantia</taxon>
        <taxon>Pecora</taxon>
        <taxon>Cervidae</taxon>
        <taxon>Muntiacinae</taxon>
        <taxon>Muntiacus</taxon>
    </lineage>
</organism>
<dbReference type="AlphaFoldDB" id="A0A5N3XGC8"/>
<keyword evidence="3" id="KW-1185">Reference proteome</keyword>
<dbReference type="PANTHER" id="PTHR36287">
    <property type="match status" value="1"/>
</dbReference>
<evidence type="ECO:0008006" key="4">
    <source>
        <dbReference type="Google" id="ProtNLM"/>
    </source>
</evidence>
<feature type="compositionally biased region" description="Pro residues" evidence="1">
    <location>
        <begin position="26"/>
        <end position="37"/>
    </location>
</feature>
<dbReference type="EMBL" id="VCEB01000010">
    <property type="protein sequence ID" value="KAB0372702.1"/>
    <property type="molecule type" value="Genomic_DNA"/>
</dbReference>
<feature type="non-terminal residue" evidence="2">
    <location>
        <position position="1"/>
    </location>
</feature>
<feature type="compositionally biased region" description="Pro residues" evidence="1">
    <location>
        <begin position="69"/>
        <end position="79"/>
    </location>
</feature>
<evidence type="ECO:0000313" key="3">
    <source>
        <dbReference type="Proteomes" id="UP000326062"/>
    </source>
</evidence>
<feature type="non-terminal residue" evidence="2">
    <location>
        <position position="120"/>
    </location>
</feature>